<feature type="region of interest" description="Disordered" evidence="1">
    <location>
        <begin position="281"/>
        <end position="315"/>
    </location>
</feature>
<evidence type="ECO:0000256" key="1">
    <source>
        <dbReference type="SAM" id="MobiDB-lite"/>
    </source>
</evidence>
<dbReference type="EMBL" id="BLBS01000050">
    <property type="protein sequence ID" value="GET91788.1"/>
    <property type="molecule type" value="Genomic_DNA"/>
</dbReference>
<dbReference type="InterPro" id="IPR051341">
    <property type="entry name" value="Zyg-11_UBL_adapter"/>
</dbReference>
<accession>A0A640KQX1</accession>
<dbReference type="InterPro" id="IPR032675">
    <property type="entry name" value="LRR_dom_sf"/>
</dbReference>
<dbReference type="SUPFAM" id="SSF52047">
    <property type="entry name" value="RNI-like"/>
    <property type="match status" value="1"/>
</dbReference>
<feature type="region of interest" description="Disordered" evidence="1">
    <location>
        <begin position="173"/>
        <end position="197"/>
    </location>
</feature>
<proteinExistence type="predicted"/>
<name>A0A640KQX1_LEITA</name>
<sequence>MDTSSSHSPHGLPCPGASPFLSRTTLSTSEVLLVSSGNSNAPLTTPRLTQLPASKLPNPVAASEHSKSSVPALAELQRLEGNAFSLHQVPVPCPSAAGRSTTDSAGNTVSLNHATSSQEAGAAVTAVATSTSWTRSGRLLRAGWASLTPPTLTAMTVPHPATVSTPCAWRGTAGGSCQSNQAAPPSDAERGGGNSGVLMRRFSAPLQLKGRSGFISASAYPSQSTPYEDDPSDAQNGFPTTHIMPFGSPIGMPAQHTSLSQPAPHTSYNGDLRHDHRARVTKLKPHSSETGSVVPKTPRQRNGGASDWQESASQESLPALALRDKATVSGMRPHGLSSLPLSLPLPHRKSPSPRLHRVTYASEMHTRAHVAAENARMKGQVSLPTPADALCNLFQQYIEAQRVLQRDARQQQLDGASGKPAIPLDIQEMVLRRVQDFVLQLDAADYPQVPSYRRASAVSSDHTLGAWTGKCDSWGGAGPSPPLPAPALHKGNTIPWDTIFDYLADPPTAAYATLRAVAPASRRRLEQLGWRWMIEKVSMSVCPFIRENDTGGFVRDAYARLDGQERQYIGSVPVARCMPLLPPNRPTLTKNELLLDGGARLNCERQSLLLDWAWREGWLHRLTCSYYGFLLPCLSDRRAELPRICVDGVFRDVLRPKRNRHSGSDEDKGGFGALIVSEGAWDMRTNAAYGARLTPPPVPILERRSTEALSATRKLLDDAVSAISREWARIAGVPRSKHSHSTLAPFSQPSDANAPSSTVTGVMDGSLTKPPQEEERRYSLDPATDLPHHPHYGYASVPVLVEDVSGTVHLLCTSKTQLGTTKVWEWVSAWLQHRHRLPHQPISTSGAEFLLVQSPSARLRALDDEVSKANYTVCTTAGTGTSSLPADVGGTGHADRTPPRAEDGAAPNPPLFSDSMTLQKVGLEEDEEDGCTAAMPEQAFTPDRWKDHSHMVNAEGLAGVVAVGESRHGGRGAAAEYHTRMRLQDCSNKEYKVVHRMDDVDPPRLILGNTSGCQLRPLALHLTEQHIPWLAHQLCLDSGSGALLDLQELHLFVKESLLPPGWAAAWRWCMSVLLGRKNLLVLNVAVHPWAPVTTSVTVSDTHGDCKSCDTSEVSGVLGTFAVNAAMLTAPLQVLSLQGVGAEAIAPLFRDVKRDAPNEVNGDGTPPVLERLRELYVSVRNGQSAGGSRYYVGLDDLHVTEAVYPALQVLWLDAPRLRHIHLDYLLVLRELHLISETPLACSALRGVERLPHLEVLHLEKALLDDCSFLGDCPALRELLLHACRLSLFLPSSAIEPDGSGRRVEELRGVERAPRLEVLSLCYTEEVRNLQNFARCPSLRRIILTRCNGITSSSVAGLELLPHLELLAMEYTRVSDLSQFACTPSLRVLRVDGCKRVLHSSVMGLENAAHLTELSLKNTNVSTVANLGGGCHSLRSLDLSGCLHLDVDGLQGIQALPQLEVLSLSHMPITDVNYLADCVSLTALYLEGCTELLPTSLEGLQQAPRLRKLVANGCPTLTRVGCLGKCASLEVFAVAGATALTVEGLQGIEQGLHIEYLDLSFTAVHTLQFLVSGCRALRYLSVKGCRRITDMRALHGMEELPQLQTLNMESLDVHGSLDFLARSTSLHWVSCAGCTGLSSDDVQALRRVGVQTAIP</sequence>
<protein>
    <recommendedName>
        <fullName evidence="4">Leucine-rich repeat protein</fullName>
    </recommendedName>
</protein>
<dbReference type="InterPro" id="IPR006553">
    <property type="entry name" value="Leu-rich_rpt_Cys-con_subtyp"/>
</dbReference>
<gene>
    <name evidence="2" type="ORF">LtaPh_3305500</name>
</gene>
<evidence type="ECO:0000313" key="3">
    <source>
        <dbReference type="Proteomes" id="UP000419144"/>
    </source>
</evidence>
<dbReference type="PANTHER" id="PTHR12904:SF31">
    <property type="entry name" value="LEUCINE-RICH REPEAT PROTEIN (LRRP)"/>
    <property type="match status" value="1"/>
</dbReference>
<dbReference type="VEuPathDB" id="TriTrypDB:LtaPh_3305500"/>
<dbReference type="SMART" id="SM00367">
    <property type="entry name" value="LRR_CC"/>
    <property type="match status" value="4"/>
</dbReference>
<feature type="compositionally biased region" description="Polar residues" evidence="1">
    <location>
        <begin position="37"/>
        <end position="52"/>
    </location>
</feature>
<evidence type="ECO:0008006" key="4">
    <source>
        <dbReference type="Google" id="ProtNLM"/>
    </source>
</evidence>
<feature type="region of interest" description="Disordered" evidence="1">
    <location>
        <begin position="878"/>
        <end position="912"/>
    </location>
</feature>
<feature type="region of interest" description="Disordered" evidence="1">
    <location>
        <begin position="1"/>
        <end position="20"/>
    </location>
</feature>
<feature type="region of interest" description="Disordered" evidence="1">
    <location>
        <begin position="36"/>
        <end position="67"/>
    </location>
</feature>
<organism evidence="2 3">
    <name type="scientific">Leishmania tarentolae</name>
    <name type="common">Sauroleishmania tarentolae</name>
    <dbReference type="NCBI Taxonomy" id="5689"/>
    <lineage>
        <taxon>Eukaryota</taxon>
        <taxon>Discoba</taxon>
        <taxon>Euglenozoa</taxon>
        <taxon>Kinetoplastea</taxon>
        <taxon>Metakinetoplastina</taxon>
        <taxon>Trypanosomatida</taxon>
        <taxon>Trypanosomatidae</taxon>
        <taxon>Leishmaniinae</taxon>
        <taxon>Leishmania</taxon>
        <taxon>lizard Leishmania</taxon>
    </lineage>
</organism>
<dbReference type="OrthoDB" id="263256at2759"/>
<feature type="region of interest" description="Disordered" evidence="1">
    <location>
        <begin position="738"/>
        <end position="785"/>
    </location>
</feature>
<dbReference type="Gene3D" id="3.80.10.10">
    <property type="entry name" value="Ribonuclease Inhibitor"/>
    <property type="match status" value="2"/>
</dbReference>
<reference evidence="2" key="1">
    <citation type="submission" date="2019-11" db="EMBL/GenBank/DDBJ databases">
        <title>Leishmania tarentolae CDS.</title>
        <authorList>
            <person name="Goto Y."/>
            <person name="Yamagishi J."/>
        </authorList>
    </citation>
    <scope>NUCLEOTIDE SEQUENCE [LARGE SCALE GENOMIC DNA]</scope>
    <source>
        <strain evidence="2">Parrot Tar II</strain>
    </source>
</reference>
<evidence type="ECO:0000313" key="2">
    <source>
        <dbReference type="EMBL" id="GET91788.1"/>
    </source>
</evidence>
<dbReference type="SUPFAM" id="SSF52058">
    <property type="entry name" value="L domain-like"/>
    <property type="match status" value="1"/>
</dbReference>
<dbReference type="PANTHER" id="PTHR12904">
    <property type="match status" value="1"/>
</dbReference>
<feature type="compositionally biased region" description="Basic and acidic residues" evidence="1">
    <location>
        <begin position="893"/>
        <end position="903"/>
    </location>
</feature>
<dbReference type="Proteomes" id="UP000419144">
    <property type="component" value="Unassembled WGS sequence"/>
</dbReference>
<keyword evidence="3" id="KW-1185">Reference proteome</keyword>
<comment type="caution">
    <text evidence="2">The sequence shown here is derived from an EMBL/GenBank/DDBJ whole genome shotgun (WGS) entry which is preliminary data.</text>
</comment>
<feature type="compositionally biased region" description="Polar residues" evidence="1">
    <location>
        <begin position="741"/>
        <end position="760"/>
    </location>
</feature>